<feature type="transmembrane region" description="Helical" evidence="1">
    <location>
        <begin position="31"/>
        <end position="49"/>
    </location>
</feature>
<proteinExistence type="predicted"/>
<dbReference type="EMBL" id="JAGIKZ010000003">
    <property type="protein sequence ID" value="MBP2240396.1"/>
    <property type="molecule type" value="Genomic_DNA"/>
</dbReference>
<accession>A0ABS4RBW5</accession>
<sequence length="72" mass="8236">MGTILKAPLGGILWTMAATLLFYIFFGLSPLTIVCFMIGVFLTAGHFIWDEYNYYDKQGESQWIDQNFTSID</sequence>
<keyword evidence="1" id="KW-0812">Transmembrane</keyword>
<gene>
    <name evidence="2" type="ORF">J2Z40_000951</name>
</gene>
<dbReference type="Proteomes" id="UP001519293">
    <property type="component" value="Unassembled WGS sequence"/>
</dbReference>
<comment type="caution">
    <text evidence="2">The sequence shown here is derived from an EMBL/GenBank/DDBJ whole genome shotgun (WGS) entry which is preliminary data.</text>
</comment>
<organism evidence="2 3">
    <name type="scientific">Cytobacillus eiseniae</name>
    <dbReference type="NCBI Taxonomy" id="762947"/>
    <lineage>
        <taxon>Bacteria</taxon>
        <taxon>Bacillati</taxon>
        <taxon>Bacillota</taxon>
        <taxon>Bacilli</taxon>
        <taxon>Bacillales</taxon>
        <taxon>Bacillaceae</taxon>
        <taxon>Cytobacillus</taxon>
    </lineage>
</organism>
<protein>
    <submittedName>
        <fullName evidence="2">Uncharacterized protein</fullName>
    </submittedName>
</protein>
<name>A0ABS4RBW5_9BACI</name>
<evidence type="ECO:0000313" key="2">
    <source>
        <dbReference type="EMBL" id="MBP2240396.1"/>
    </source>
</evidence>
<reference evidence="2 3" key="1">
    <citation type="submission" date="2021-03" db="EMBL/GenBank/DDBJ databases">
        <title>Genomic Encyclopedia of Type Strains, Phase IV (KMG-IV): sequencing the most valuable type-strain genomes for metagenomic binning, comparative biology and taxonomic classification.</title>
        <authorList>
            <person name="Goeker M."/>
        </authorList>
    </citation>
    <scope>NUCLEOTIDE SEQUENCE [LARGE SCALE GENOMIC DNA]</scope>
    <source>
        <strain evidence="2 3">DSM 26675</strain>
    </source>
</reference>
<keyword evidence="1" id="KW-1133">Transmembrane helix</keyword>
<keyword evidence="3" id="KW-1185">Reference proteome</keyword>
<keyword evidence="1" id="KW-0472">Membrane</keyword>
<evidence type="ECO:0000256" key="1">
    <source>
        <dbReference type="SAM" id="Phobius"/>
    </source>
</evidence>
<dbReference type="RefSeq" id="WP_066397450.1">
    <property type="nucleotide sequence ID" value="NZ_JAGIKZ010000003.1"/>
</dbReference>
<evidence type="ECO:0000313" key="3">
    <source>
        <dbReference type="Proteomes" id="UP001519293"/>
    </source>
</evidence>